<sequence>MTLAGNFHNQDFSQALSSVKAQTGILALKNLASEARMCLHLSNERVQAVFVNGRPLRCGEEARCLLLRQFSEPAGSIQFEQALPEDLRKGLDISVDALLADAPEDCGCKAKGFLQKMRQRFARVTSLS</sequence>
<protein>
    <submittedName>
        <fullName evidence="1">Uncharacterized protein</fullName>
    </submittedName>
</protein>
<dbReference type="KEGG" id="dpt:Deipr_0188"/>
<name>F0RP46_DEIPM</name>
<reference evidence="2" key="1">
    <citation type="submission" date="2011-02" db="EMBL/GenBank/DDBJ databases">
        <title>The complete sequence of chromosome of Deinococcus proteolyticus DSM 20540.</title>
        <authorList>
            <consortium name="US DOE Joint Genome Institute (JGI-PGF)"/>
            <person name="Lucas S."/>
            <person name="Copeland A."/>
            <person name="Lapidus A."/>
            <person name="Bruce D."/>
            <person name="Goodwin L."/>
            <person name="Pitluck S."/>
            <person name="Kyrpides N."/>
            <person name="Mavromatis K."/>
            <person name="Pagani I."/>
            <person name="Ivanova N."/>
            <person name="Ovchinnikova G."/>
            <person name="Zeytun A."/>
            <person name="Detter J.C."/>
            <person name="Han C."/>
            <person name="Land M."/>
            <person name="Hauser L."/>
            <person name="Markowitz V."/>
            <person name="Cheng J.-F."/>
            <person name="Hugenholtz P."/>
            <person name="Woyke T."/>
            <person name="Wu D."/>
            <person name="Pukall R."/>
            <person name="Steenblock K."/>
            <person name="Brambilla E."/>
            <person name="Klenk H.-P."/>
            <person name="Eisen J.A."/>
        </authorList>
    </citation>
    <scope>NUCLEOTIDE SEQUENCE [LARGE SCALE GENOMIC DNA]</scope>
    <source>
        <strain evidence="2">ATCC 35074 / DSM 20540 / JCM 6276 / NBRC 101906 / NCIMB 13154 / VKM Ac-1939 / CCM 2703 / MRP</strain>
    </source>
</reference>
<organism evidence="1 2">
    <name type="scientific">Deinococcus proteolyticus (strain ATCC 35074 / DSM 20540 / JCM 6276 / NBRC 101906 / NCIMB 13154 / VKM Ac-1939 / CCM 2703 / MRP)</name>
    <dbReference type="NCBI Taxonomy" id="693977"/>
    <lineage>
        <taxon>Bacteria</taxon>
        <taxon>Thermotogati</taxon>
        <taxon>Deinococcota</taxon>
        <taxon>Deinococci</taxon>
        <taxon>Deinococcales</taxon>
        <taxon>Deinococcaceae</taxon>
        <taxon>Deinococcus</taxon>
    </lineage>
</organism>
<proteinExistence type="predicted"/>
<gene>
    <name evidence="1" type="ordered locus">Deipr_0188</name>
</gene>
<evidence type="ECO:0000313" key="2">
    <source>
        <dbReference type="Proteomes" id="UP000007718"/>
    </source>
</evidence>
<dbReference type="RefSeq" id="WP_013613970.1">
    <property type="nucleotide sequence ID" value="NC_015161.1"/>
</dbReference>
<dbReference type="EMBL" id="CP002536">
    <property type="protein sequence ID" value="ADY25361.1"/>
    <property type="molecule type" value="Genomic_DNA"/>
</dbReference>
<dbReference type="HOGENOM" id="CLU_1955982_0_0_0"/>
<keyword evidence="2" id="KW-1185">Reference proteome</keyword>
<dbReference type="Proteomes" id="UP000007718">
    <property type="component" value="Chromosome"/>
</dbReference>
<dbReference type="OrthoDB" id="9918896at2"/>
<dbReference type="AlphaFoldDB" id="F0RP46"/>
<reference evidence="1 2" key="2">
    <citation type="journal article" date="2012" name="Stand. Genomic Sci.">
        <title>Complete genome sequence of the orange-red pigmented, radioresistant Deinococcus proteolyticus type strain (MRP(T)).</title>
        <authorList>
            <person name="Copeland A."/>
            <person name="Zeytun A."/>
            <person name="Yassawong M."/>
            <person name="Nolan M."/>
            <person name="Lucas S."/>
            <person name="Hammon N."/>
            <person name="Deshpande S."/>
            <person name="Cheng J.F."/>
            <person name="Han C."/>
            <person name="Tapia R."/>
            <person name="Goodwin L.A."/>
            <person name="Pitluck S."/>
            <person name="Mavromatis K."/>
            <person name="Liolios K."/>
            <person name="Pagani I."/>
            <person name="Ivanova N."/>
            <person name="Mikhailova N."/>
            <person name="Pati A."/>
            <person name="Chen A."/>
            <person name="Palaniappan K."/>
            <person name="Land M."/>
            <person name="Hauser L."/>
            <person name="Jeffries C.D."/>
            <person name="Brambilla E.M."/>
            <person name="Rohde M."/>
            <person name="Sikorski J."/>
            <person name="Pukall R."/>
            <person name="Goker M."/>
            <person name="Detter J.C."/>
            <person name="Woyke T."/>
            <person name="Bristow J."/>
            <person name="Eisen J.A."/>
            <person name="Markowitz V."/>
            <person name="Hugenholtz P."/>
            <person name="Kyrpides N.C."/>
            <person name="Klenk H.P."/>
            <person name="Lapidus A."/>
        </authorList>
    </citation>
    <scope>NUCLEOTIDE SEQUENCE [LARGE SCALE GENOMIC DNA]</scope>
    <source>
        <strain evidence="2">ATCC 35074 / DSM 20540 / JCM 6276 / NBRC 101906 / NCIMB 13154 / VKM Ac-1939 / CCM 2703 / MRP</strain>
    </source>
</reference>
<accession>F0RP46</accession>
<evidence type="ECO:0000313" key="1">
    <source>
        <dbReference type="EMBL" id="ADY25361.1"/>
    </source>
</evidence>